<keyword evidence="5 7" id="KW-0808">Transferase</keyword>
<comment type="subunit">
    <text evidence="3 7">Homodimer.</text>
</comment>
<dbReference type="Pfam" id="PF00155">
    <property type="entry name" value="Aminotran_1_2"/>
    <property type="match status" value="1"/>
</dbReference>
<evidence type="ECO:0000259" key="8">
    <source>
        <dbReference type="Pfam" id="PF00155"/>
    </source>
</evidence>
<dbReference type="InterPro" id="IPR004838">
    <property type="entry name" value="NHTrfase_class1_PyrdxlP-BS"/>
</dbReference>
<comment type="cofactor">
    <cofactor evidence="1">
        <name>pyridoxal 5'-phosphate</name>
        <dbReference type="ChEBI" id="CHEBI:597326"/>
    </cofactor>
</comment>
<accession>A0A0B7KN56</accession>
<dbReference type="InterPro" id="IPR015424">
    <property type="entry name" value="PyrdxlP-dep_Trfase"/>
</dbReference>
<sequence length="433" mass="47985">MANMTISNGNSESHFLLSAVPPSAFGGPFALEAEFQADLSPSKVNLIIGAYRDDQARPWQLSAVAEAKKQLKVESSFHEYLPLQGSSEFIEAAKRLIFGDGIVDEMYESIASIQTVSGTGANSLIALFLAKHTRCSSIWLPDPTWVNHKDIWEVNAPRITTRCYPYYNDSIRAVDFDQMLQTLKHSAQQGDAILLHACAHNPTGQDPTEAQWDKIARLCQAKKMFVIFDSAYQGFASGDLDRDAWAVRHFTAFSDLEMAVCQSFSKNLGLYGERVGALHVVTTRSPPTTAGHVQNRLVDLHRASVSMAPLFGCRVANQIFQNQDLQDMWQADLTTMSRRISSMRNALYAELLRLRTPGDWAHVKNQVGMFSYTGLSKEEVKLLRTKYHIYMLPSGRASVCGLTNANVKYVAQSIHNVVTGSNGNKTPGNGEDD</sequence>
<dbReference type="Gene3D" id="3.90.1150.10">
    <property type="entry name" value="Aspartate Aminotransferase, domain 1"/>
    <property type="match status" value="1"/>
</dbReference>
<dbReference type="EMBL" id="CDPU01000064">
    <property type="protein sequence ID" value="CEO56305.1"/>
    <property type="molecule type" value="Genomic_DNA"/>
</dbReference>
<comment type="catalytic activity">
    <reaction evidence="7">
        <text>L-aspartate + 2-oxoglutarate = oxaloacetate + L-glutamate</text>
        <dbReference type="Rhea" id="RHEA:21824"/>
        <dbReference type="ChEBI" id="CHEBI:16452"/>
        <dbReference type="ChEBI" id="CHEBI:16810"/>
        <dbReference type="ChEBI" id="CHEBI:29985"/>
        <dbReference type="ChEBI" id="CHEBI:29991"/>
        <dbReference type="EC" id="2.6.1.1"/>
    </reaction>
</comment>
<dbReference type="GO" id="GO:0004069">
    <property type="term" value="F:L-aspartate:2-oxoglutarate aminotransferase activity"/>
    <property type="evidence" value="ECO:0007669"/>
    <property type="project" value="UniProtKB-EC"/>
</dbReference>
<dbReference type="GO" id="GO:0006532">
    <property type="term" value="P:aspartate biosynthetic process"/>
    <property type="evidence" value="ECO:0007669"/>
    <property type="project" value="TreeGrafter"/>
</dbReference>
<evidence type="ECO:0000256" key="5">
    <source>
        <dbReference type="ARBA" id="ARBA00022679"/>
    </source>
</evidence>
<dbReference type="PRINTS" id="PR00799">
    <property type="entry name" value="TRANSAMINASE"/>
</dbReference>
<dbReference type="NCBIfam" id="NF006719">
    <property type="entry name" value="PRK09257.1"/>
    <property type="match status" value="1"/>
</dbReference>
<dbReference type="GO" id="GO:0005829">
    <property type="term" value="C:cytosol"/>
    <property type="evidence" value="ECO:0007669"/>
    <property type="project" value="TreeGrafter"/>
</dbReference>
<dbReference type="FunFam" id="3.90.1150.10:FF:000001">
    <property type="entry name" value="Aspartate aminotransferase"/>
    <property type="match status" value="1"/>
</dbReference>
<evidence type="ECO:0000256" key="6">
    <source>
        <dbReference type="ARBA" id="ARBA00022898"/>
    </source>
</evidence>
<evidence type="ECO:0000313" key="9">
    <source>
        <dbReference type="EMBL" id="CEO56305.1"/>
    </source>
</evidence>
<dbReference type="InterPro" id="IPR004839">
    <property type="entry name" value="Aminotransferase_I/II_large"/>
</dbReference>
<dbReference type="GO" id="GO:0030170">
    <property type="term" value="F:pyridoxal phosphate binding"/>
    <property type="evidence" value="ECO:0007669"/>
    <property type="project" value="InterPro"/>
</dbReference>
<proteinExistence type="inferred from homology"/>
<dbReference type="InterPro" id="IPR015422">
    <property type="entry name" value="PyrdxlP-dep_Trfase_small"/>
</dbReference>
<organism evidence="9">
    <name type="scientific">Bionectria ochroleuca</name>
    <name type="common">Gliocladium roseum</name>
    <dbReference type="NCBI Taxonomy" id="29856"/>
    <lineage>
        <taxon>Eukaryota</taxon>
        <taxon>Fungi</taxon>
        <taxon>Dikarya</taxon>
        <taxon>Ascomycota</taxon>
        <taxon>Pezizomycotina</taxon>
        <taxon>Sordariomycetes</taxon>
        <taxon>Hypocreomycetidae</taxon>
        <taxon>Hypocreales</taxon>
        <taxon>Bionectriaceae</taxon>
        <taxon>Clonostachys</taxon>
    </lineage>
</organism>
<dbReference type="AlphaFoldDB" id="A0A0B7KN56"/>
<keyword evidence="6" id="KW-0663">Pyridoxal phosphate</keyword>
<comment type="miscellaneous">
    <text evidence="7">In eukaryotes there are cytoplasmic, mitochondrial and chloroplastic isozymes.</text>
</comment>
<dbReference type="EC" id="2.6.1.1" evidence="7"/>
<dbReference type="PANTHER" id="PTHR11879:SF20">
    <property type="entry name" value="ASPARTATE AMINOTRANSFERASE"/>
    <property type="match status" value="1"/>
</dbReference>
<evidence type="ECO:0000256" key="3">
    <source>
        <dbReference type="ARBA" id="ARBA00011738"/>
    </source>
</evidence>
<name>A0A0B7KN56_BIOOC</name>
<evidence type="ECO:0000256" key="7">
    <source>
        <dbReference type="RuleBase" id="RU000480"/>
    </source>
</evidence>
<dbReference type="PROSITE" id="PS00105">
    <property type="entry name" value="AA_TRANSFER_CLASS_1"/>
    <property type="match status" value="1"/>
</dbReference>
<protein>
    <recommendedName>
        <fullName evidence="7">Aspartate aminotransferase</fullName>
        <ecNumber evidence="7">2.6.1.1</ecNumber>
    </recommendedName>
</protein>
<dbReference type="Gene3D" id="3.40.640.10">
    <property type="entry name" value="Type I PLP-dependent aspartate aminotransferase-like (Major domain)"/>
    <property type="match status" value="1"/>
</dbReference>
<comment type="similarity">
    <text evidence="2">Belongs to the class-I pyridoxal-phosphate-dependent aminotransferase family.</text>
</comment>
<evidence type="ECO:0000256" key="4">
    <source>
        <dbReference type="ARBA" id="ARBA00022576"/>
    </source>
</evidence>
<dbReference type="PANTHER" id="PTHR11879">
    <property type="entry name" value="ASPARTATE AMINOTRANSFERASE"/>
    <property type="match status" value="1"/>
</dbReference>
<reference evidence="9" key="1">
    <citation type="submission" date="2015-01" db="EMBL/GenBank/DDBJ databases">
        <authorList>
            <person name="Durling Mikael"/>
        </authorList>
    </citation>
    <scope>NUCLEOTIDE SEQUENCE</scope>
</reference>
<gene>
    <name evidence="9" type="ORF">BN869_000012363_1</name>
</gene>
<dbReference type="CDD" id="cd00609">
    <property type="entry name" value="AAT_like"/>
    <property type="match status" value="1"/>
</dbReference>
<feature type="domain" description="Aminotransferase class I/classII large" evidence="8">
    <location>
        <begin position="42"/>
        <end position="414"/>
    </location>
</feature>
<dbReference type="SUPFAM" id="SSF53383">
    <property type="entry name" value="PLP-dependent transferases"/>
    <property type="match status" value="1"/>
</dbReference>
<dbReference type="FunFam" id="3.40.640.10:FF:000066">
    <property type="entry name" value="Aspartate aminotransferase"/>
    <property type="match status" value="1"/>
</dbReference>
<dbReference type="InterPro" id="IPR000796">
    <property type="entry name" value="Asp_trans"/>
</dbReference>
<evidence type="ECO:0000256" key="2">
    <source>
        <dbReference type="ARBA" id="ARBA00007441"/>
    </source>
</evidence>
<keyword evidence="4 7" id="KW-0032">Aminotransferase</keyword>
<dbReference type="InterPro" id="IPR015421">
    <property type="entry name" value="PyrdxlP-dep_Trfase_major"/>
</dbReference>
<evidence type="ECO:0000256" key="1">
    <source>
        <dbReference type="ARBA" id="ARBA00001933"/>
    </source>
</evidence>